<accession>A0ACC2ASY4</accession>
<proteinExistence type="predicted"/>
<evidence type="ECO:0000313" key="1">
    <source>
        <dbReference type="EMBL" id="KAJ7520591.1"/>
    </source>
</evidence>
<organism evidence="1 2">
    <name type="scientific">Diphasiastrum complanatum</name>
    <name type="common">Issler's clubmoss</name>
    <name type="synonym">Lycopodium complanatum</name>
    <dbReference type="NCBI Taxonomy" id="34168"/>
    <lineage>
        <taxon>Eukaryota</taxon>
        <taxon>Viridiplantae</taxon>
        <taxon>Streptophyta</taxon>
        <taxon>Embryophyta</taxon>
        <taxon>Tracheophyta</taxon>
        <taxon>Lycopodiopsida</taxon>
        <taxon>Lycopodiales</taxon>
        <taxon>Lycopodiaceae</taxon>
        <taxon>Lycopodioideae</taxon>
        <taxon>Diphasiastrum</taxon>
    </lineage>
</organism>
<reference evidence="2" key="1">
    <citation type="journal article" date="2024" name="Proc. Natl. Acad. Sci. U.S.A.">
        <title>Extraordinary preservation of gene collinearity over three hundred million years revealed in homosporous lycophytes.</title>
        <authorList>
            <person name="Li C."/>
            <person name="Wickell D."/>
            <person name="Kuo L.Y."/>
            <person name="Chen X."/>
            <person name="Nie B."/>
            <person name="Liao X."/>
            <person name="Peng D."/>
            <person name="Ji J."/>
            <person name="Jenkins J."/>
            <person name="Williams M."/>
            <person name="Shu S."/>
            <person name="Plott C."/>
            <person name="Barry K."/>
            <person name="Rajasekar S."/>
            <person name="Grimwood J."/>
            <person name="Han X."/>
            <person name="Sun S."/>
            <person name="Hou Z."/>
            <person name="He W."/>
            <person name="Dai G."/>
            <person name="Sun C."/>
            <person name="Schmutz J."/>
            <person name="Leebens-Mack J.H."/>
            <person name="Li F.W."/>
            <person name="Wang L."/>
        </authorList>
    </citation>
    <scope>NUCLEOTIDE SEQUENCE [LARGE SCALE GENOMIC DNA]</scope>
    <source>
        <strain evidence="2">cv. PW_Plant_1</strain>
    </source>
</reference>
<comment type="caution">
    <text evidence="1">The sequence shown here is derived from an EMBL/GenBank/DDBJ whole genome shotgun (WGS) entry which is preliminary data.</text>
</comment>
<keyword evidence="2" id="KW-1185">Reference proteome</keyword>
<name>A0ACC2ASY4_DIPCM</name>
<dbReference type="Proteomes" id="UP001162992">
    <property type="component" value="Chromosome 19"/>
</dbReference>
<protein>
    <submittedName>
        <fullName evidence="1">Uncharacterized protein</fullName>
    </submittedName>
</protein>
<dbReference type="EMBL" id="CM055110">
    <property type="protein sequence ID" value="KAJ7520591.1"/>
    <property type="molecule type" value="Genomic_DNA"/>
</dbReference>
<sequence length="433" mass="49513">MADETVSSLEDPDVEASLRKAVQARAGFIREQAESMTLERLRRLLEEDLGKKAHQLDGCKRLIKHLVDEVLNNPEETEALNDVVGDMEDDTLQNIDEEENKEEIENLEGQSKAGNLKKHEVKEDEKSPNDDSDNLEKASIVEQKYDETSVRKAILKRASYLRAQSESITLQQVRRLLETDLGLQEFQLDKQKQLVKKLVDEVLHTSEETPKKPRKEKKQRENSKAPTNGEKKSISKKKRAKKDVMLGLRIESTRSKLDEDVGEEKSSESDEGNHNEEFIEKKHKGSLKKSGEVKLAHSKFIERLRQTIKACGLSVPPHVYRKAKQAPEQERDQVLEKELEAILDREGLSVNASEKEIKAARKRRERQKDLEDIDTKNIIMEPRGRRQASLFFSPVYKAPEENKEPSDEEDVNATSSNEDESSPVEEDLIDDSD</sequence>
<evidence type="ECO:0000313" key="2">
    <source>
        <dbReference type="Proteomes" id="UP001162992"/>
    </source>
</evidence>
<gene>
    <name evidence="1" type="ORF">O6H91_19G012200</name>
</gene>